<sequence>MALIRARERFLMASTWAKSKIAIVLVGAAVALPLPAHATPAFSCAYRFVAWTGSFNAELAITNNGPAINSWRAHWTFSTATTNLVGWQAKLHQQTPYDLTASNMPWNGTIPSGGVTTFGWTAFAVTTAAPTDITVNGIPC</sequence>
<dbReference type="EMBL" id="BLAD01000060">
    <property type="protein sequence ID" value="GES02598.1"/>
    <property type="molecule type" value="Genomic_DNA"/>
</dbReference>
<name>A0A5M3W7V2_9ACTN</name>
<feature type="domain" description="CBM2" evidence="1">
    <location>
        <begin position="35"/>
        <end position="140"/>
    </location>
</feature>
<evidence type="ECO:0000259" key="1">
    <source>
        <dbReference type="PROSITE" id="PS51173"/>
    </source>
</evidence>
<reference evidence="2 3" key="1">
    <citation type="submission" date="2019-10" db="EMBL/GenBank/DDBJ databases">
        <title>Whole genome shotgun sequence of Acrocarpospora corrugata NBRC 13972.</title>
        <authorList>
            <person name="Ichikawa N."/>
            <person name="Kimura A."/>
            <person name="Kitahashi Y."/>
            <person name="Komaki H."/>
            <person name="Oguchi A."/>
        </authorList>
    </citation>
    <scope>NUCLEOTIDE SEQUENCE [LARGE SCALE GENOMIC DNA]</scope>
    <source>
        <strain evidence="2 3">NBRC 13972</strain>
    </source>
</reference>
<dbReference type="GO" id="GO:0005975">
    <property type="term" value="P:carbohydrate metabolic process"/>
    <property type="evidence" value="ECO:0007669"/>
    <property type="project" value="InterPro"/>
</dbReference>
<gene>
    <name evidence="2" type="ORF">Acor_46640</name>
</gene>
<dbReference type="SUPFAM" id="SSF49384">
    <property type="entry name" value="Carbohydrate-binding domain"/>
    <property type="match status" value="1"/>
</dbReference>
<accession>A0A5M3W7V2</accession>
<dbReference type="AlphaFoldDB" id="A0A5M3W7V2"/>
<keyword evidence="3" id="KW-1185">Reference proteome</keyword>
<dbReference type="GO" id="GO:0004553">
    <property type="term" value="F:hydrolase activity, hydrolyzing O-glycosyl compounds"/>
    <property type="evidence" value="ECO:0007669"/>
    <property type="project" value="InterPro"/>
</dbReference>
<dbReference type="InterPro" id="IPR008965">
    <property type="entry name" value="CBM2/CBM3_carb-bd_dom_sf"/>
</dbReference>
<dbReference type="SMART" id="SM00637">
    <property type="entry name" value="CBD_II"/>
    <property type="match status" value="1"/>
</dbReference>
<protein>
    <recommendedName>
        <fullName evidence="1">CBM2 domain-containing protein</fullName>
    </recommendedName>
</protein>
<dbReference type="GO" id="GO:0030247">
    <property type="term" value="F:polysaccharide binding"/>
    <property type="evidence" value="ECO:0007669"/>
    <property type="project" value="UniProtKB-UniRule"/>
</dbReference>
<dbReference type="Gene3D" id="2.60.40.290">
    <property type="match status" value="1"/>
</dbReference>
<dbReference type="Proteomes" id="UP000334990">
    <property type="component" value="Unassembled WGS sequence"/>
</dbReference>
<dbReference type="Pfam" id="PF00553">
    <property type="entry name" value="CBM_2"/>
    <property type="match status" value="1"/>
</dbReference>
<dbReference type="PROSITE" id="PS51173">
    <property type="entry name" value="CBM2"/>
    <property type="match status" value="1"/>
</dbReference>
<evidence type="ECO:0000313" key="3">
    <source>
        <dbReference type="Proteomes" id="UP000334990"/>
    </source>
</evidence>
<proteinExistence type="predicted"/>
<dbReference type="InterPro" id="IPR001919">
    <property type="entry name" value="CBD2"/>
</dbReference>
<comment type="caution">
    <text evidence="2">The sequence shown here is derived from an EMBL/GenBank/DDBJ whole genome shotgun (WGS) entry which is preliminary data.</text>
</comment>
<dbReference type="InterPro" id="IPR012291">
    <property type="entry name" value="CBM2_carb-bd_dom_sf"/>
</dbReference>
<evidence type="ECO:0000313" key="2">
    <source>
        <dbReference type="EMBL" id="GES02598.1"/>
    </source>
</evidence>
<organism evidence="2 3">
    <name type="scientific">Acrocarpospora corrugata</name>
    <dbReference type="NCBI Taxonomy" id="35763"/>
    <lineage>
        <taxon>Bacteria</taxon>
        <taxon>Bacillati</taxon>
        <taxon>Actinomycetota</taxon>
        <taxon>Actinomycetes</taxon>
        <taxon>Streptosporangiales</taxon>
        <taxon>Streptosporangiaceae</taxon>
        <taxon>Acrocarpospora</taxon>
    </lineage>
</organism>